<feature type="transmembrane region" description="Helical" evidence="16">
    <location>
        <begin position="418"/>
        <end position="444"/>
    </location>
</feature>
<feature type="transmembrane region" description="Helical" evidence="16">
    <location>
        <begin position="373"/>
        <end position="398"/>
    </location>
</feature>
<evidence type="ECO:0000256" key="7">
    <source>
        <dbReference type="ARBA" id="ARBA00022792"/>
    </source>
</evidence>
<keyword evidence="7" id="KW-0999">Mitochondrion inner membrane</keyword>
<evidence type="ECO:0000313" key="20">
    <source>
        <dbReference type="EMBL" id="AAF36938.1"/>
    </source>
</evidence>
<gene>
    <name evidence="20" type="primary">nad5</name>
</gene>
<keyword evidence="13 16" id="KW-0496">Mitochondrion</keyword>
<evidence type="ECO:0000256" key="3">
    <source>
        <dbReference type="ARBA" id="ARBA00021096"/>
    </source>
</evidence>
<evidence type="ECO:0000256" key="13">
    <source>
        <dbReference type="ARBA" id="ARBA00023128"/>
    </source>
</evidence>
<dbReference type="PANTHER" id="PTHR42829:SF2">
    <property type="entry name" value="NADH-UBIQUINONE OXIDOREDUCTASE CHAIN 5"/>
    <property type="match status" value="1"/>
</dbReference>
<feature type="transmembrane region" description="Helical" evidence="16">
    <location>
        <begin position="310"/>
        <end position="331"/>
    </location>
</feature>
<dbReference type="Pfam" id="PF00662">
    <property type="entry name" value="Proton_antipo_N"/>
    <property type="match status" value="1"/>
</dbReference>
<dbReference type="Gene3D" id="1.20.5.2700">
    <property type="match status" value="1"/>
</dbReference>
<feature type="transmembrane region" description="Helical" evidence="16">
    <location>
        <begin position="82"/>
        <end position="100"/>
    </location>
</feature>
<dbReference type="GeneID" id="801001"/>
<organism evidence="20">
    <name type="scientific">Synura synuroidea</name>
    <dbReference type="NCBI Taxonomy" id="47573"/>
    <lineage>
        <taxon>Eukaryota</taxon>
        <taxon>Sar</taxon>
        <taxon>Stramenopiles</taxon>
        <taxon>Ochrophyta</taxon>
        <taxon>Synurophyceae</taxon>
        <taxon>Synurales</taxon>
        <taxon>Mallomonadaceae</taxon>
        <taxon>Synura</taxon>
    </lineage>
</organism>
<feature type="transmembrane region" description="Helical" evidence="16">
    <location>
        <begin position="112"/>
        <end position="129"/>
    </location>
</feature>
<feature type="domain" description="NADH dehydrogenase subunit 5 C-terminal" evidence="19">
    <location>
        <begin position="511"/>
        <end position="637"/>
    </location>
</feature>
<feature type="transmembrane region" description="Helical" evidence="16">
    <location>
        <begin position="343"/>
        <end position="361"/>
    </location>
</feature>
<dbReference type="InterPro" id="IPR001516">
    <property type="entry name" value="Proton_antipo_N"/>
</dbReference>
<keyword evidence="9" id="KW-0249">Electron transport</keyword>
<dbReference type="NCBIfam" id="NF005141">
    <property type="entry name" value="PRK06590.1"/>
    <property type="match status" value="1"/>
</dbReference>
<feature type="transmembrane region" description="Helical" evidence="16">
    <location>
        <begin position="282"/>
        <end position="303"/>
    </location>
</feature>
<dbReference type="EC" id="7.1.1.2" evidence="2 16"/>
<feature type="transmembrane region" description="Helical" evidence="16">
    <location>
        <begin position="518"/>
        <end position="543"/>
    </location>
</feature>
<proteinExistence type="inferred from homology"/>
<keyword evidence="20" id="KW-0560">Oxidoreductase</keyword>
<evidence type="ECO:0000256" key="9">
    <source>
        <dbReference type="ARBA" id="ARBA00022982"/>
    </source>
</evidence>
<comment type="similarity">
    <text evidence="16">Belongs to the complex I subunit 5 family.</text>
</comment>
<evidence type="ECO:0000256" key="10">
    <source>
        <dbReference type="ARBA" id="ARBA00022989"/>
    </source>
</evidence>
<dbReference type="NCBIfam" id="TIGR01974">
    <property type="entry name" value="NDH_I_L"/>
    <property type="match status" value="1"/>
</dbReference>
<feature type="transmembrane region" description="Helical" evidence="16">
    <location>
        <begin position="252"/>
        <end position="276"/>
    </location>
</feature>
<dbReference type="EMBL" id="AF222718">
    <property type="protein sequence ID" value="AAF36938.1"/>
    <property type="molecule type" value="Genomic_DNA"/>
</dbReference>
<evidence type="ECO:0000256" key="12">
    <source>
        <dbReference type="ARBA" id="ARBA00023075"/>
    </source>
</evidence>
<feature type="transmembrane region" description="Helical" evidence="16">
    <location>
        <begin position="175"/>
        <end position="200"/>
    </location>
</feature>
<keyword evidence="11 16" id="KW-0520">NAD</keyword>
<feature type="domain" description="NADH:quinone oxidoreductase/Mrp antiporter transmembrane" evidence="17">
    <location>
        <begin position="129"/>
        <end position="419"/>
    </location>
</feature>
<keyword evidence="5" id="KW-0679">Respiratory chain</keyword>
<dbReference type="InterPro" id="IPR010934">
    <property type="entry name" value="NADH_DH_su5_C"/>
</dbReference>
<dbReference type="GO" id="GO:0042773">
    <property type="term" value="P:ATP synthesis coupled electron transport"/>
    <property type="evidence" value="ECO:0007669"/>
    <property type="project" value="InterPro"/>
</dbReference>
<feature type="transmembrane region" description="Helical" evidence="16">
    <location>
        <begin position="135"/>
        <end position="154"/>
    </location>
</feature>
<evidence type="ECO:0000256" key="11">
    <source>
        <dbReference type="ARBA" id="ARBA00023027"/>
    </source>
</evidence>
<feature type="transmembrane region" description="Helical" evidence="16">
    <location>
        <begin position="460"/>
        <end position="480"/>
    </location>
</feature>
<evidence type="ECO:0000256" key="8">
    <source>
        <dbReference type="ARBA" id="ARBA00022967"/>
    </source>
</evidence>
<keyword evidence="14 16" id="KW-0472">Membrane</keyword>
<dbReference type="InterPro" id="IPR018393">
    <property type="entry name" value="NADHpl_OxRdtase_5_subgr"/>
</dbReference>
<keyword evidence="4 16" id="KW-0813">Transport</keyword>
<dbReference type="Pfam" id="PF06455">
    <property type="entry name" value="NADH5_C"/>
    <property type="match status" value="1"/>
</dbReference>
<dbReference type="GO" id="GO:0005743">
    <property type="term" value="C:mitochondrial inner membrane"/>
    <property type="evidence" value="ECO:0007669"/>
    <property type="project" value="UniProtKB-SubCell"/>
</dbReference>
<geneLocation type="mitochondrion" evidence="20"/>
<name>Q9MGB1_9STRA</name>
<comment type="function">
    <text evidence="16">Core subunit of the mitochondrial membrane respiratory chain NADH dehydrogenase (Complex I) which catalyzes electron transfer from NADH through the respiratory chain, using ubiquinone as an electron acceptor. Essential for the catalytic activity and assembly of complex I.</text>
</comment>
<dbReference type="PRINTS" id="PR01435">
    <property type="entry name" value="NPOXDRDTASE5"/>
</dbReference>
<evidence type="ECO:0000256" key="4">
    <source>
        <dbReference type="ARBA" id="ARBA00022448"/>
    </source>
</evidence>
<dbReference type="RefSeq" id="NP_038172.1">
    <property type="nucleotide sequence ID" value="NC_002174.1"/>
</dbReference>
<comment type="subcellular location">
    <subcellularLocation>
        <location evidence="1">Mitochondrion inner membrane</location>
        <topology evidence="1">Multi-pass membrane protein</topology>
    </subcellularLocation>
</comment>
<feature type="domain" description="NADH-Ubiquinone oxidoreductase (complex I) chain 5 N-terminal" evidence="18">
    <location>
        <begin position="63"/>
        <end position="113"/>
    </location>
</feature>
<dbReference type="PANTHER" id="PTHR42829">
    <property type="entry name" value="NADH-UBIQUINONE OXIDOREDUCTASE CHAIN 5"/>
    <property type="match status" value="1"/>
</dbReference>
<comment type="catalytic activity">
    <reaction evidence="15 16">
        <text>a ubiquinone + NADH + 5 H(+)(in) = a ubiquinol + NAD(+) + 4 H(+)(out)</text>
        <dbReference type="Rhea" id="RHEA:29091"/>
        <dbReference type="Rhea" id="RHEA-COMP:9565"/>
        <dbReference type="Rhea" id="RHEA-COMP:9566"/>
        <dbReference type="ChEBI" id="CHEBI:15378"/>
        <dbReference type="ChEBI" id="CHEBI:16389"/>
        <dbReference type="ChEBI" id="CHEBI:17976"/>
        <dbReference type="ChEBI" id="CHEBI:57540"/>
        <dbReference type="ChEBI" id="CHEBI:57945"/>
        <dbReference type="EC" id="7.1.1.2"/>
    </reaction>
</comment>
<sequence length="657" mass="75646">MLVLIILLPLFGFFFGIAFGRYNGKGTCFITSLTVFSSFFISFYFFIKLLFSGTFYKVTLFPWIFSDFLTINWNFYFDSLTLGMLIVITFISTLVHIYSIEYMKEDPHLNRFMSYLSLFTFFMLVLVTSNNFLQLFVGWEGVGLSSYLLINFWFTRIQANKSSIKAMVLNRIGDFFFLIAIFSLYLITNSLDFDVIFSLVTLIKEYYIQIGIAKFCVLDLICLCLFLGATGKSAQLGLHSWLPDAMEGPTPVSALIHAATMVTAGVFLIIRCSFLFEYSPLILNLIIIIGSITALFAATTGLLQNDIKRVIAYSTCSQLGYMFFACGLSSYDVGFFHLYNHAFFKALLFLGAGSVIHALANEQDMRKMGGLRIILPFSYSIMLIGSLSLIGFPFLSGFYSKDVILEIAYAKYNTFGHFAYYLGVLAAFCTAFYSTRVLILVFLINTNGFRTNILNAHEGSYFFVLPLFFLTILSIISGYLSKDLFIGFGTDFWSNVIFILPYNYSLSDIEFLNLFNKILPLLVVLIGIFSAIFLYFFTLPSYFNYKQTKWFKYVYIFLNRKWFFDKFIVELIGINVLTLSYLYNYKDIDRGVLENFGPFGIINNVNNTIKKVKKIQTGYIYHYMFYIFIAILILFIFSLINFNYILILFLFVMYLLF</sequence>
<keyword evidence="12 16" id="KW-0830">Ubiquinone</keyword>
<evidence type="ECO:0000256" key="1">
    <source>
        <dbReference type="ARBA" id="ARBA00004448"/>
    </source>
</evidence>
<dbReference type="GO" id="GO:0003954">
    <property type="term" value="F:NADH dehydrogenase activity"/>
    <property type="evidence" value="ECO:0007669"/>
    <property type="project" value="TreeGrafter"/>
</dbReference>
<dbReference type="AlphaFoldDB" id="Q9MGB1"/>
<evidence type="ECO:0000259" key="19">
    <source>
        <dbReference type="Pfam" id="PF06455"/>
    </source>
</evidence>
<feature type="transmembrane region" description="Helical" evidence="16">
    <location>
        <begin position="563"/>
        <end position="583"/>
    </location>
</feature>
<dbReference type="Pfam" id="PF00361">
    <property type="entry name" value="Proton_antipo_M"/>
    <property type="match status" value="1"/>
</dbReference>
<keyword evidence="10 16" id="KW-1133">Transmembrane helix</keyword>
<protein>
    <recommendedName>
        <fullName evidence="3 16">NADH-ubiquinone oxidoreductase chain 5</fullName>
        <ecNumber evidence="2 16">7.1.1.2</ecNumber>
    </recommendedName>
</protein>
<dbReference type="PRINTS" id="PR01434">
    <property type="entry name" value="NADHDHGNASE5"/>
</dbReference>
<evidence type="ECO:0000256" key="15">
    <source>
        <dbReference type="ARBA" id="ARBA00049551"/>
    </source>
</evidence>
<reference evidence="20" key="1">
    <citation type="journal article" date="2000" name="Nucleic Acids Res.">
        <title>The mitochondrial genome of the stramenopile alga Chrysodidymus synuroideus. Complete sequence, gene content and genome organization.</title>
        <authorList>
            <person name="Chesnick J.M."/>
            <person name="Goff M."/>
            <person name="Graham J."/>
            <person name="Ocampo C."/>
            <person name="Lang B.F."/>
            <person name="Seif E."/>
            <person name="Burger G."/>
        </authorList>
    </citation>
    <scope>NUCLEOTIDE SEQUENCE</scope>
</reference>
<accession>Q9MGB1</accession>
<keyword evidence="6 16" id="KW-0812">Transmembrane</keyword>
<evidence type="ECO:0000256" key="5">
    <source>
        <dbReference type="ARBA" id="ARBA00022660"/>
    </source>
</evidence>
<dbReference type="InterPro" id="IPR001750">
    <property type="entry name" value="ND/Mrp_TM"/>
</dbReference>
<evidence type="ECO:0000256" key="16">
    <source>
        <dbReference type="RuleBase" id="RU003404"/>
    </source>
</evidence>
<dbReference type="InterPro" id="IPR003945">
    <property type="entry name" value="NU5C-like"/>
</dbReference>
<feature type="transmembrane region" description="Helical" evidence="16">
    <location>
        <begin position="206"/>
        <end position="231"/>
    </location>
</feature>
<feature type="transmembrane region" description="Helical" evidence="16">
    <location>
        <begin position="623"/>
        <end position="656"/>
    </location>
</feature>
<keyword evidence="8" id="KW-1278">Translocase</keyword>
<evidence type="ECO:0000256" key="6">
    <source>
        <dbReference type="ARBA" id="ARBA00022692"/>
    </source>
</evidence>
<dbReference type="GO" id="GO:0015990">
    <property type="term" value="P:electron transport coupled proton transport"/>
    <property type="evidence" value="ECO:0007669"/>
    <property type="project" value="TreeGrafter"/>
</dbReference>
<evidence type="ECO:0000256" key="2">
    <source>
        <dbReference type="ARBA" id="ARBA00012944"/>
    </source>
</evidence>
<feature type="transmembrane region" description="Helical" evidence="16">
    <location>
        <begin position="30"/>
        <end position="51"/>
    </location>
</feature>
<feature type="transmembrane region" description="Helical" evidence="16">
    <location>
        <begin position="486"/>
        <end position="506"/>
    </location>
</feature>
<evidence type="ECO:0000259" key="18">
    <source>
        <dbReference type="Pfam" id="PF00662"/>
    </source>
</evidence>
<dbReference type="GO" id="GO:0008137">
    <property type="term" value="F:NADH dehydrogenase (ubiquinone) activity"/>
    <property type="evidence" value="ECO:0007669"/>
    <property type="project" value="UniProtKB-EC"/>
</dbReference>
<evidence type="ECO:0000256" key="14">
    <source>
        <dbReference type="ARBA" id="ARBA00023136"/>
    </source>
</evidence>
<evidence type="ECO:0000259" key="17">
    <source>
        <dbReference type="Pfam" id="PF00361"/>
    </source>
</evidence>